<keyword evidence="3" id="KW-1185">Reference proteome</keyword>
<sequence length="447" mass="49752">MPAERRSAASKATVAKTRSVTAAQLPGSLVYTQDDFEEANSNLLYDAWRFRGSEHHLYPLYSHILSLSCWNLRHPNQPRATLVSCPQPLFGKPPPAKTEDLSKKKGSKTKGNSKAKGESQSKTKGDSKPEPKKEKSRSLKQIPDFARIFIFSDDGDRLEGTGLSSIHELADFFELKVLNCSDSWWAVEAEALAEGELWAHVLQVYNAAMAGFACNPTWKEVHAILVIGVLFTQLVWSKRPSDDALKPLASPRVPKNIKPDRAYDGVINGLLRQISSFEIRATPDCIFYNAHVFQYNHDSEDPKYPRVSLSKEFLCALDRPIKKLYPQLLPRSALFQPPANEPRIPRGRNDSFKRNLVDKPIARAREQARALGHRFAEDAEKPATPTPPNSVMDPTFKARIKNVKSLPKSHVVTRKKSLKEMLAVGDNGDGNGDEDSGDGGDGEDEEA</sequence>
<organism evidence="2 3">
    <name type="scientific">Ganoderma sinense ZZ0214-1</name>
    <dbReference type="NCBI Taxonomy" id="1077348"/>
    <lineage>
        <taxon>Eukaryota</taxon>
        <taxon>Fungi</taxon>
        <taxon>Dikarya</taxon>
        <taxon>Basidiomycota</taxon>
        <taxon>Agaricomycotina</taxon>
        <taxon>Agaricomycetes</taxon>
        <taxon>Polyporales</taxon>
        <taxon>Polyporaceae</taxon>
        <taxon>Ganoderma</taxon>
    </lineage>
</organism>
<feature type="compositionally biased region" description="Basic residues" evidence="1">
    <location>
        <begin position="104"/>
        <end position="113"/>
    </location>
</feature>
<accession>A0A2G8S023</accession>
<evidence type="ECO:0000256" key="1">
    <source>
        <dbReference type="SAM" id="MobiDB-lite"/>
    </source>
</evidence>
<dbReference type="AlphaFoldDB" id="A0A2G8S023"/>
<reference evidence="2 3" key="1">
    <citation type="journal article" date="2015" name="Sci. Rep.">
        <title>Chromosome-level genome map provides insights into diverse defense mechanisms in the medicinal fungus Ganoderma sinense.</title>
        <authorList>
            <person name="Zhu Y."/>
            <person name="Xu J."/>
            <person name="Sun C."/>
            <person name="Zhou S."/>
            <person name="Xu H."/>
            <person name="Nelson D.R."/>
            <person name="Qian J."/>
            <person name="Song J."/>
            <person name="Luo H."/>
            <person name="Xiang L."/>
            <person name="Li Y."/>
            <person name="Xu Z."/>
            <person name="Ji A."/>
            <person name="Wang L."/>
            <person name="Lu S."/>
            <person name="Hayward A."/>
            <person name="Sun W."/>
            <person name="Li X."/>
            <person name="Schwartz D.C."/>
            <person name="Wang Y."/>
            <person name="Chen S."/>
        </authorList>
    </citation>
    <scope>NUCLEOTIDE SEQUENCE [LARGE SCALE GENOMIC DNA]</scope>
    <source>
        <strain evidence="2 3">ZZ0214-1</strain>
    </source>
</reference>
<evidence type="ECO:0000313" key="3">
    <source>
        <dbReference type="Proteomes" id="UP000230002"/>
    </source>
</evidence>
<dbReference type="OrthoDB" id="2756970at2759"/>
<dbReference type="Proteomes" id="UP000230002">
    <property type="component" value="Unassembled WGS sequence"/>
</dbReference>
<feature type="compositionally biased region" description="Acidic residues" evidence="1">
    <location>
        <begin position="431"/>
        <end position="447"/>
    </location>
</feature>
<feature type="region of interest" description="Disordered" evidence="1">
    <location>
        <begin position="83"/>
        <end position="138"/>
    </location>
</feature>
<gene>
    <name evidence="2" type="ORF">GSI_10261</name>
</gene>
<feature type="region of interest" description="Disordered" evidence="1">
    <location>
        <begin position="375"/>
        <end position="447"/>
    </location>
</feature>
<feature type="compositionally biased region" description="Basic and acidic residues" evidence="1">
    <location>
        <begin position="343"/>
        <end position="358"/>
    </location>
</feature>
<name>A0A2G8S023_9APHY</name>
<protein>
    <submittedName>
        <fullName evidence="2">Uncharacterized protein</fullName>
    </submittedName>
</protein>
<dbReference type="EMBL" id="AYKW01000034">
    <property type="protein sequence ID" value="PIL27120.1"/>
    <property type="molecule type" value="Genomic_DNA"/>
</dbReference>
<feature type="region of interest" description="Disordered" evidence="1">
    <location>
        <begin position="335"/>
        <end position="358"/>
    </location>
</feature>
<feature type="compositionally biased region" description="Basic and acidic residues" evidence="1">
    <location>
        <begin position="115"/>
        <end position="137"/>
    </location>
</feature>
<evidence type="ECO:0000313" key="2">
    <source>
        <dbReference type="EMBL" id="PIL27120.1"/>
    </source>
</evidence>
<proteinExistence type="predicted"/>
<comment type="caution">
    <text evidence="2">The sequence shown here is derived from an EMBL/GenBank/DDBJ whole genome shotgun (WGS) entry which is preliminary data.</text>
</comment>